<keyword evidence="2" id="KW-1185">Reference proteome</keyword>
<organism evidence="1 2">
    <name type="scientific">Aplosporella prunicola CBS 121167</name>
    <dbReference type="NCBI Taxonomy" id="1176127"/>
    <lineage>
        <taxon>Eukaryota</taxon>
        <taxon>Fungi</taxon>
        <taxon>Dikarya</taxon>
        <taxon>Ascomycota</taxon>
        <taxon>Pezizomycotina</taxon>
        <taxon>Dothideomycetes</taxon>
        <taxon>Dothideomycetes incertae sedis</taxon>
        <taxon>Botryosphaeriales</taxon>
        <taxon>Aplosporellaceae</taxon>
        <taxon>Aplosporella</taxon>
    </lineage>
</organism>
<gene>
    <name evidence="1" type="ORF">K452DRAFT_284641</name>
</gene>
<dbReference type="RefSeq" id="XP_033400967.1">
    <property type="nucleotide sequence ID" value="XM_033539978.1"/>
</dbReference>
<evidence type="ECO:0000313" key="2">
    <source>
        <dbReference type="Proteomes" id="UP000799438"/>
    </source>
</evidence>
<dbReference type="GeneID" id="54297474"/>
<accession>A0A6A6BPP2</accession>
<name>A0A6A6BPP2_9PEZI</name>
<protein>
    <submittedName>
        <fullName evidence="1">Uncharacterized protein</fullName>
    </submittedName>
</protein>
<proteinExistence type="predicted"/>
<sequence>MEEQKVAEREFELTKSENPRYETPIATATGSPPGAAHMTSITFLSNMTRTGGASRAPLGTATTNTCHRAGTAARRMRTDAGGEGATRATTTTTAGTVIGSGRDKSMCKFTWLSYPRLSCNKLVRNGGKRPGAGRRFSMSSGGRADPTMITRWYIMCRRYERS</sequence>
<dbReference type="AlphaFoldDB" id="A0A6A6BPP2"/>
<dbReference type="EMBL" id="ML995478">
    <property type="protein sequence ID" value="KAF2145255.1"/>
    <property type="molecule type" value="Genomic_DNA"/>
</dbReference>
<reference evidence="1" key="1">
    <citation type="journal article" date="2020" name="Stud. Mycol.">
        <title>101 Dothideomycetes genomes: a test case for predicting lifestyles and emergence of pathogens.</title>
        <authorList>
            <person name="Haridas S."/>
            <person name="Albert R."/>
            <person name="Binder M."/>
            <person name="Bloem J."/>
            <person name="Labutti K."/>
            <person name="Salamov A."/>
            <person name="Andreopoulos B."/>
            <person name="Baker S."/>
            <person name="Barry K."/>
            <person name="Bills G."/>
            <person name="Bluhm B."/>
            <person name="Cannon C."/>
            <person name="Castanera R."/>
            <person name="Culley D."/>
            <person name="Daum C."/>
            <person name="Ezra D."/>
            <person name="Gonzalez J."/>
            <person name="Henrissat B."/>
            <person name="Kuo A."/>
            <person name="Liang C."/>
            <person name="Lipzen A."/>
            <person name="Lutzoni F."/>
            <person name="Magnuson J."/>
            <person name="Mondo S."/>
            <person name="Nolan M."/>
            <person name="Ohm R."/>
            <person name="Pangilinan J."/>
            <person name="Park H.-J."/>
            <person name="Ramirez L."/>
            <person name="Alfaro M."/>
            <person name="Sun H."/>
            <person name="Tritt A."/>
            <person name="Yoshinaga Y."/>
            <person name="Zwiers L.-H."/>
            <person name="Turgeon B."/>
            <person name="Goodwin S."/>
            <person name="Spatafora J."/>
            <person name="Crous P."/>
            <person name="Grigoriev I."/>
        </authorList>
    </citation>
    <scope>NUCLEOTIDE SEQUENCE</scope>
    <source>
        <strain evidence="1">CBS 121167</strain>
    </source>
</reference>
<dbReference type="Proteomes" id="UP000799438">
    <property type="component" value="Unassembled WGS sequence"/>
</dbReference>
<evidence type="ECO:0000313" key="1">
    <source>
        <dbReference type="EMBL" id="KAF2145255.1"/>
    </source>
</evidence>